<dbReference type="InterPro" id="IPR000014">
    <property type="entry name" value="PAS"/>
</dbReference>
<feature type="domain" description="PAS" evidence="11">
    <location>
        <begin position="174"/>
        <end position="244"/>
    </location>
</feature>
<dbReference type="CDD" id="cd00130">
    <property type="entry name" value="PAS"/>
    <property type="match status" value="1"/>
</dbReference>
<gene>
    <name evidence="13" type="ORF">SAMN05421830_105107</name>
</gene>
<evidence type="ECO:0000256" key="7">
    <source>
        <dbReference type="SAM" id="Coils"/>
    </source>
</evidence>
<dbReference type="SUPFAM" id="SSF55785">
    <property type="entry name" value="PYP-like sensor domain (PAS domain)"/>
    <property type="match status" value="4"/>
</dbReference>
<dbReference type="PRINTS" id="PR00344">
    <property type="entry name" value="BCTRLSENSOR"/>
</dbReference>
<reference evidence="13 14" key="1">
    <citation type="submission" date="2016-10" db="EMBL/GenBank/DDBJ databases">
        <authorList>
            <person name="Varghese N."/>
            <person name="Submissions S."/>
        </authorList>
    </citation>
    <scope>NUCLEOTIDE SEQUENCE [LARGE SCALE GENOMIC DNA]</scope>
    <source>
        <strain evidence="13 14">DSM 1741</strain>
    </source>
</reference>
<dbReference type="SUPFAM" id="SSF55874">
    <property type="entry name" value="ATPase domain of HSP90 chaperone/DNA topoisomerase II/histidine kinase"/>
    <property type="match status" value="1"/>
</dbReference>
<dbReference type="InterPro" id="IPR003018">
    <property type="entry name" value="GAF"/>
</dbReference>
<dbReference type="Pfam" id="PF02518">
    <property type="entry name" value="HATPase_c"/>
    <property type="match status" value="1"/>
</dbReference>
<dbReference type="EC" id="2.7.13.3" evidence="2"/>
<dbReference type="PROSITE" id="PS50109">
    <property type="entry name" value="HIS_KIN"/>
    <property type="match status" value="1"/>
</dbReference>
<evidence type="ECO:0000259" key="9">
    <source>
        <dbReference type="PROSITE" id="PS50109"/>
    </source>
</evidence>
<dbReference type="InterPro" id="IPR029016">
    <property type="entry name" value="GAF-like_dom_sf"/>
</dbReference>
<evidence type="ECO:0000256" key="5">
    <source>
        <dbReference type="ARBA" id="ARBA00022777"/>
    </source>
</evidence>
<dbReference type="Pfam" id="PF13185">
    <property type="entry name" value="GAF_2"/>
    <property type="match status" value="1"/>
</dbReference>
<dbReference type="FunFam" id="3.30.565.10:FF:000010">
    <property type="entry name" value="Sensor histidine kinase RcsC"/>
    <property type="match status" value="1"/>
</dbReference>
<name>A0A8G2C3G3_DESNO</name>
<dbReference type="Gene3D" id="3.30.565.10">
    <property type="entry name" value="Histidine kinase-like ATPase, C-terminal domain"/>
    <property type="match status" value="1"/>
</dbReference>
<evidence type="ECO:0000313" key="13">
    <source>
        <dbReference type="EMBL" id="SFL71304.1"/>
    </source>
</evidence>
<evidence type="ECO:0000256" key="8">
    <source>
        <dbReference type="SAM" id="MobiDB-lite"/>
    </source>
</evidence>
<dbReference type="InterPro" id="IPR001610">
    <property type="entry name" value="PAC"/>
</dbReference>
<dbReference type="PROSITE" id="PS50113">
    <property type="entry name" value="PAC"/>
    <property type="match status" value="2"/>
</dbReference>
<dbReference type="SUPFAM" id="SSF47384">
    <property type="entry name" value="Homodimeric domain of signal transducing histidine kinase"/>
    <property type="match status" value="1"/>
</dbReference>
<feature type="domain" description="Histidine kinase" evidence="9">
    <location>
        <begin position="726"/>
        <end position="947"/>
    </location>
</feature>
<comment type="caution">
    <text evidence="13">The sequence shown here is derived from an EMBL/GenBank/DDBJ whole genome shotgun (WGS) entry which is preliminary data.</text>
</comment>
<dbReference type="Gene3D" id="1.10.287.130">
    <property type="match status" value="1"/>
</dbReference>
<feature type="region of interest" description="Disordered" evidence="8">
    <location>
        <begin position="1"/>
        <end position="26"/>
    </location>
</feature>
<dbReference type="Pfam" id="PF00512">
    <property type="entry name" value="HisKA"/>
    <property type="match status" value="1"/>
</dbReference>
<evidence type="ECO:0000259" key="11">
    <source>
        <dbReference type="PROSITE" id="PS50112"/>
    </source>
</evidence>
<dbReference type="SMART" id="SM00387">
    <property type="entry name" value="HATPase_c"/>
    <property type="match status" value="1"/>
</dbReference>
<feature type="domain" description="PAC" evidence="12">
    <location>
        <begin position="242"/>
        <end position="294"/>
    </location>
</feature>
<evidence type="ECO:0000256" key="6">
    <source>
        <dbReference type="PROSITE-ProRule" id="PRU00169"/>
    </source>
</evidence>
<evidence type="ECO:0000313" key="14">
    <source>
        <dbReference type="Proteomes" id="UP000199581"/>
    </source>
</evidence>
<evidence type="ECO:0000259" key="10">
    <source>
        <dbReference type="PROSITE" id="PS50110"/>
    </source>
</evidence>
<dbReference type="InterPro" id="IPR035965">
    <property type="entry name" value="PAS-like_dom_sf"/>
</dbReference>
<dbReference type="SUPFAM" id="SSF52172">
    <property type="entry name" value="CheY-like"/>
    <property type="match status" value="1"/>
</dbReference>
<keyword evidence="4" id="KW-0808">Transferase</keyword>
<dbReference type="CDD" id="cd17546">
    <property type="entry name" value="REC_hyHK_CKI1_RcsC-like"/>
    <property type="match status" value="1"/>
</dbReference>
<keyword evidence="7" id="KW-0175">Coiled coil</keyword>
<dbReference type="InterPro" id="IPR003594">
    <property type="entry name" value="HATPase_dom"/>
</dbReference>
<dbReference type="CDD" id="cd00082">
    <property type="entry name" value="HisKA"/>
    <property type="match status" value="1"/>
</dbReference>
<feature type="domain" description="PAC" evidence="12">
    <location>
        <begin position="122"/>
        <end position="173"/>
    </location>
</feature>
<dbReference type="InterPro" id="IPR005467">
    <property type="entry name" value="His_kinase_dom"/>
</dbReference>
<dbReference type="Gene3D" id="3.40.50.2300">
    <property type="match status" value="1"/>
</dbReference>
<dbReference type="EMBL" id="FOTO01000005">
    <property type="protein sequence ID" value="SFL71304.1"/>
    <property type="molecule type" value="Genomic_DNA"/>
</dbReference>
<comment type="catalytic activity">
    <reaction evidence="1">
        <text>ATP + protein L-histidine = ADP + protein N-phospho-L-histidine.</text>
        <dbReference type="EC" id="2.7.13.3"/>
    </reaction>
</comment>
<dbReference type="Pfam" id="PF13188">
    <property type="entry name" value="PAS_8"/>
    <property type="match status" value="1"/>
</dbReference>
<proteinExistence type="predicted"/>
<evidence type="ECO:0000256" key="3">
    <source>
        <dbReference type="ARBA" id="ARBA00022553"/>
    </source>
</evidence>
<dbReference type="SMART" id="SM00448">
    <property type="entry name" value="REC"/>
    <property type="match status" value="1"/>
</dbReference>
<dbReference type="SMART" id="SM00065">
    <property type="entry name" value="GAF"/>
    <property type="match status" value="1"/>
</dbReference>
<dbReference type="Pfam" id="PF00072">
    <property type="entry name" value="Response_reg"/>
    <property type="match status" value="1"/>
</dbReference>
<dbReference type="SMART" id="SM00388">
    <property type="entry name" value="HisKA"/>
    <property type="match status" value="1"/>
</dbReference>
<feature type="modified residue" description="4-aspartylphosphate" evidence="6">
    <location>
        <position position="1017"/>
    </location>
</feature>
<feature type="domain" description="Response regulatory" evidence="10">
    <location>
        <begin position="968"/>
        <end position="1087"/>
    </location>
</feature>
<dbReference type="InterPro" id="IPR000700">
    <property type="entry name" value="PAS-assoc_C"/>
</dbReference>
<dbReference type="InterPro" id="IPR011006">
    <property type="entry name" value="CheY-like_superfamily"/>
</dbReference>
<dbReference type="Gene3D" id="3.30.450.20">
    <property type="entry name" value="PAS domain"/>
    <property type="match status" value="4"/>
</dbReference>
<dbReference type="Proteomes" id="UP000199581">
    <property type="component" value="Unassembled WGS sequence"/>
</dbReference>
<keyword evidence="14" id="KW-1185">Reference proteome</keyword>
<evidence type="ECO:0000256" key="2">
    <source>
        <dbReference type="ARBA" id="ARBA00012438"/>
    </source>
</evidence>
<dbReference type="NCBIfam" id="TIGR00229">
    <property type="entry name" value="sensory_box"/>
    <property type="match status" value="2"/>
</dbReference>
<dbReference type="InterPro" id="IPR003661">
    <property type="entry name" value="HisK_dim/P_dom"/>
</dbReference>
<dbReference type="GO" id="GO:0000155">
    <property type="term" value="F:phosphorelay sensor kinase activity"/>
    <property type="evidence" value="ECO:0007669"/>
    <property type="project" value="InterPro"/>
</dbReference>
<organism evidence="13 14">
    <name type="scientific">Desulfomicrobium norvegicum (strain DSM 1741 / NCIMB 8310)</name>
    <name type="common">Desulfovibrio baculatus (strain Norway 4)</name>
    <name type="synonym">Desulfovibrio desulfuricans (strain Norway 4)</name>
    <dbReference type="NCBI Taxonomy" id="52561"/>
    <lineage>
        <taxon>Bacteria</taxon>
        <taxon>Pseudomonadati</taxon>
        <taxon>Thermodesulfobacteriota</taxon>
        <taxon>Desulfovibrionia</taxon>
        <taxon>Desulfovibrionales</taxon>
        <taxon>Desulfomicrobiaceae</taxon>
        <taxon>Desulfomicrobium</taxon>
    </lineage>
</organism>
<dbReference type="PANTHER" id="PTHR43047:SF64">
    <property type="entry name" value="HISTIDINE KINASE CONTAINING CHEY-HOMOLOGOUS RECEIVER DOMAIN AND PAS DOMAIN-RELATED"/>
    <property type="match status" value="1"/>
</dbReference>
<dbReference type="PROSITE" id="PS50112">
    <property type="entry name" value="PAS"/>
    <property type="match status" value="1"/>
</dbReference>
<dbReference type="InterPro" id="IPR001789">
    <property type="entry name" value="Sig_transdc_resp-reg_receiver"/>
</dbReference>
<dbReference type="CDD" id="cd16922">
    <property type="entry name" value="HATPase_EvgS-ArcB-TorS-like"/>
    <property type="match status" value="1"/>
</dbReference>
<dbReference type="Pfam" id="PF08448">
    <property type="entry name" value="PAS_4"/>
    <property type="match status" value="1"/>
</dbReference>
<evidence type="ECO:0000259" key="12">
    <source>
        <dbReference type="PROSITE" id="PS50113"/>
    </source>
</evidence>
<protein>
    <recommendedName>
        <fullName evidence="2">histidine kinase</fullName>
        <ecNumber evidence="2">2.7.13.3</ecNumber>
    </recommendedName>
</protein>
<evidence type="ECO:0000256" key="4">
    <source>
        <dbReference type="ARBA" id="ARBA00022679"/>
    </source>
</evidence>
<dbReference type="SMART" id="SM00086">
    <property type="entry name" value="PAC"/>
    <property type="match status" value="2"/>
</dbReference>
<dbReference type="PROSITE" id="PS50110">
    <property type="entry name" value="RESPONSE_REGULATORY"/>
    <property type="match status" value="1"/>
</dbReference>
<feature type="coiled-coil region" evidence="7">
    <location>
        <begin position="26"/>
        <end position="63"/>
    </location>
</feature>
<keyword evidence="3 6" id="KW-0597">Phosphoprotein</keyword>
<dbReference type="InterPro" id="IPR036890">
    <property type="entry name" value="HATPase_C_sf"/>
</dbReference>
<dbReference type="InterPro" id="IPR036097">
    <property type="entry name" value="HisK_dim/P_sf"/>
</dbReference>
<evidence type="ECO:0000256" key="1">
    <source>
        <dbReference type="ARBA" id="ARBA00000085"/>
    </source>
</evidence>
<keyword evidence="5" id="KW-0418">Kinase</keyword>
<dbReference type="Gene3D" id="3.30.450.40">
    <property type="match status" value="1"/>
</dbReference>
<dbReference type="PANTHER" id="PTHR43047">
    <property type="entry name" value="TWO-COMPONENT HISTIDINE PROTEIN KINASE"/>
    <property type="match status" value="1"/>
</dbReference>
<dbReference type="InterPro" id="IPR013656">
    <property type="entry name" value="PAS_4"/>
</dbReference>
<sequence length="1094" mass="121326">MMSTKEKAEALSQEQGQKSAEQPCELETLRRRVAELEDRADAAARAEERLARQDALMQAILRNLPFDFWARDLDGKIIMQSDASVRLWGDMAASRVEESDVPDEIRNAWEDINARVYAGEVVEGEKKYVLSSGETRFYRDIVAPIRMGEGLLGILGTNVDITEQVQSIRALHASQANLASLFDSIDESAALLELDGTVITANRTFASRVGKTVKQCLGRSIYEFIPTEVALSRKRLVEDLVRNAQPLVFEDEREGLWMRHSLSPVLAPDGSVVAIATFAVDITERKRRENLLVARQRIVEYAINHSLSDLLRMTLDETESLTGSTLSFLHFLNEDQGILSMQAWSTMTLQTGFSIPRDNPDLEITQFGIWAECLRTRKAVILNDQATLDRENGLPKGHPPLKRLVLLPIVRAKIIVAILAVANKKTDYTDEDVQVLIELGNLLWDILEHKRAQEELAKSEALLNMVQRLSGMGGWLWDVRQNSMIWTRELYRLHGFTPDQVEPGSSEHIRLSLACYEPDDRDRILAAFDNCVEHGVSFDLEMPFVSATEKRMRIRTRAEAILEGGEVSKVVGIFEDVTERRILEQRYETLFWHMLDGFALHEIICDAEGHPVDYRFLEVNPAFERHTGLMASDIKGRTAREVMPAIEQVWIDTYGRVALTGEPVLFEEYAAAQDKYFHVTAFRPAPMQFACIFSDVSERKRHERDLRHAKEAAEAANVAKSEFLANMSHEIRTPLNGIIGILQLLDSMELSEEHKNLVELAGTSADRLNVLLSDILDLARIESGKLAIKAMPFKPKELRASTLGLFTPTSRSKGLRLEFVLDPALPAMVVGDESRLRQVLFNLVGNSVKFTRTGFVRVDVSPVPGCTSSKVLFCVSDSGPGIPDHQLDGIFSPFVQGEDSYVRNHQGAGLGLAIVKRIVTLMGGSLCVDSSEKGTVMCFSIVMPVASDARTPSVHKATAAPGVREGLNILLVEDDAVSMFAARRVLENAGHTVTGVGDGSEVVPTLREGDFDLVIMDVQLPVMDGLQATALVRGDASLGDKARIPIVAMTAYAMGGDREKFLAAGMDDYIAKPINAKELLAVLDRLGALSAGKQ</sequence>
<dbReference type="InterPro" id="IPR004358">
    <property type="entry name" value="Sig_transdc_His_kin-like_C"/>
</dbReference>
<dbReference type="AlphaFoldDB" id="A0A8G2C3G3"/>
<dbReference type="SUPFAM" id="SSF55781">
    <property type="entry name" value="GAF domain-like"/>
    <property type="match status" value="1"/>
</dbReference>
<dbReference type="SMART" id="SM00091">
    <property type="entry name" value="PAS"/>
    <property type="match status" value="3"/>
</dbReference>
<accession>A0A8G2C3G3</accession>
<dbReference type="OrthoDB" id="9786165at2"/>